<comment type="caution">
    <text evidence="2">The sequence shown here is derived from an EMBL/GenBank/DDBJ whole genome shotgun (WGS) entry which is preliminary data.</text>
</comment>
<accession>A0A6V8KXL9</accession>
<keyword evidence="3" id="KW-1185">Reference proteome</keyword>
<reference evidence="2 3" key="2">
    <citation type="submission" date="2020-03" db="EMBL/GenBank/DDBJ databases">
        <authorList>
            <person name="Ichikawa N."/>
            <person name="Kimura A."/>
            <person name="Kitahashi Y."/>
            <person name="Uohara A."/>
        </authorList>
    </citation>
    <scope>NUCLEOTIDE SEQUENCE [LARGE SCALE GENOMIC DNA]</scope>
    <source>
        <strain evidence="2 3">NBRC 108638</strain>
    </source>
</reference>
<evidence type="ECO:0000313" key="2">
    <source>
        <dbReference type="EMBL" id="GFJ89832.1"/>
    </source>
</evidence>
<name>A0A6V8KXL9_9ACTN</name>
<dbReference type="AlphaFoldDB" id="A0A6V8KXL9"/>
<feature type="transmembrane region" description="Helical" evidence="1">
    <location>
        <begin position="96"/>
        <end position="121"/>
    </location>
</feature>
<evidence type="ECO:0000313" key="3">
    <source>
        <dbReference type="Proteomes" id="UP000482960"/>
    </source>
</evidence>
<dbReference type="Proteomes" id="UP000482960">
    <property type="component" value="Unassembled WGS sequence"/>
</dbReference>
<evidence type="ECO:0000256" key="1">
    <source>
        <dbReference type="SAM" id="Phobius"/>
    </source>
</evidence>
<keyword evidence="1" id="KW-0812">Transmembrane</keyword>
<reference evidence="2 3" key="1">
    <citation type="submission" date="2020-03" db="EMBL/GenBank/DDBJ databases">
        <title>Whole genome shotgun sequence of Phytohabitans rumicis NBRC 108638.</title>
        <authorList>
            <person name="Komaki H."/>
            <person name="Tamura T."/>
        </authorList>
    </citation>
    <scope>NUCLEOTIDE SEQUENCE [LARGE SCALE GENOMIC DNA]</scope>
    <source>
        <strain evidence="2 3">NBRC 108638</strain>
    </source>
</reference>
<feature type="transmembrane region" description="Helical" evidence="1">
    <location>
        <begin position="20"/>
        <end position="44"/>
    </location>
</feature>
<protein>
    <submittedName>
        <fullName evidence="2">Uncharacterized protein</fullName>
    </submittedName>
</protein>
<keyword evidence="1" id="KW-0472">Membrane</keyword>
<organism evidence="2 3">
    <name type="scientific">Phytohabitans rumicis</name>
    <dbReference type="NCBI Taxonomy" id="1076125"/>
    <lineage>
        <taxon>Bacteria</taxon>
        <taxon>Bacillati</taxon>
        <taxon>Actinomycetota</taxon>
        <taxon>Actinomycetes</taxon>
        <taxon>Micromonosporales</taxon>
        <taxon>Micromonosporaceae</taxon>
    </lineage>
</organism>
<proteinExistence type="predicted"/>
<feature type="transmembrane region" description="Helical" evidence="1">
    <location>
        <begin position="50"/>
        <end position="75"/>
    </location>
</feature>
<dbReference type="EMBL" id="BLPG01000001">
    <property type="protein sequence ID" value="GFJ89832.1"/>
    <property type="molecule type" value="Genomic_DNA"/>
</dbReference>
<sequence length="125" mass="12042">MPGTPFAVVHLNVPPVTSGLAVGALVAGIGSVLVSLVVSCFGLLGAQDGWGAWVAGAFALISGLAGAAAVALGMLGLRQIRRAAPPPAVRFTGRGLAIAGIVCGATGLAITVIGFAASLAIQLAS</sequence>
<keyword evidence="1" id="KW-1133">Transmembrane helix</keyword>
<gene>
    <name evidence="2" type="ORF">Prum_034740</name>
</gene>